<gene>
    <name evidence="1" type="ORF">Hamer_G019415</name>
</gene>
<evidence type="ECO:0000313" key="1">
    <source>
        <dbReference type="EMBL" id="KAG7165231.1"/>
    </source>
</evidence>
<comment type="caution">
    <text evidence="1">The sequence shown here is derived from an EMBL/GenBank/DDBJ whole genome shotgun (WGS) entry which is preliminary data.</text>
</comment>
<name>A0A8J5MVJ1_HOMAM</name>
<accession>A0A8J5MVJ1</accession>
<sequence>MTYNLFCLAAMYFMPLLKNPAAGEGGAVACGYGVVI</sequence>
<evidence type="ECO:0000313" key="2">
    <source>
        <dbReference type="Proteomes" id="UP000747542"/>
    </source>
</evidence>
<feature type="non-terminal residue" evidence="1">
    <location>
        <position position="1"/>
    </location>
</feature>
<reference evidence="1" key="1">
    <citation type="journal article" date="2021" name="Sci. Adv.">
        <title>The American lobster genome reveals insights on longevity, neural, and immune adaptations.</title>
        <authorList>
            <person name="Polinski J.M."/>
            <person name="Zimin A.V."/>
            <person name="Clark K.F."/>
            <person name="Kohn A.B."/>
            <person name="Sadowski N."/>
            <person name="Timp W."/>
            <person name="Ptitsyn A."/>
            <person name="Khanna P."/>
            <person name="Romanova D.Y."/>
            <person name="Williams P."/>
            <person name="Greenwood S.J."/>
            <person name="Moroz L.L."/>
            <person name="Walt D.R."/>
            <person name="Bodnar A.G."/>
        </authorList>
    </citation>
    <scope>NUCLEOTIDE SEQUENCE</scope>
    <source>
        <strain evidence="1">GMGI-L3</strain>
    </source>
</reference>
<dbReference type="EMBL" id="JAHLQT010024443">
    <property type="protein sequence ID" value="KAG7165231.1"/>
    <property type="molecule type" value="Genomic_DNA"/>
</dbReference>
<organism evidence="1 2">
    <name type="scientific">Homarus americanus</name>
    <name type="common">American lobster</name>
    <dbReference type="NCBI Taxonomy" id="6706"/>
    <lineage>
        <taxon>Eukaryota</taxon>
        <taxon>Metazoa</taxon>
        <taxon>Ecdysozoa</taxon>
        <taxon>Arthropoda</taxon>
        <taxon>Crustacea</taxon>
        <taxon>Multicrustacea</taxon>
        <taxon>Malacostraca</taxon>
        <taxon>Eumalacostraca</taxon>
        <taxon>Eucarida</taxon>
        <taxon>Decapoda</taxon>
        <taxon>Pleocyemata</taxon>
        <taxon>Astacidea</taxon>
        <taxon>Nephropoidea</taxon>
        <taxon>Nephropidae</taxon>
        <taxon>Homarus</taxon>
    </lineage>
</organism>
<dbReference type="AlphaFoldDB" id="A0A8J5MVJ1"/>
<keyword evidence="2" id="KW-1185">Reference proteome</keyword>
<protein>
    <submittedName>
        <fullName evidence="1">Uncharacterized protein</fullName>
    </submittedName>
</protein>
<proteinExistence type="predicted"/>
<dbReference type="Proteomes" id="UP000747542">
    <property type="component" value="Unassembled WGS sequence"/>
</dbReference>